<keyword evidence="3" id="KW-1185">Reference proteome</keyword>
<dbReference type="EMBL" id="JBBPDW010000002">
    <property type="protein sequence ID" value="KAK7555879.1"/>
    <property type="molecule type" value="Genomic_DNA"/>
</dbReference>
<evidence type="ECO:0000313" key="2">
    <source>
        <dbReference type="EMBL" id="KAK7555879.1"/>
    </source>
</evidence>
<proteinExistence type="predicted"/>
<name>A0ABR1MRA0_9PEZI</name>
<dbReference type="Proteomes" id="UP001365128">
    <property type="component" value="Unassembled WGS sequence"/>
</dbReference>
<evidence type="ECO:0000256" key="1">
    <source>
        <dbReference type="SAM" id="MobiDB-lite"/>
    </source>
</evidence>
<feature type="region of interest" description="Disordered" evidence="1">
    <location>
        <begin position="43"/>
        <end position="66"/>
    </location>
</feature>
<reference evidence="2 3" key="1">
    <citation type="submission" date="2024-04" db="EMBL/GenBank/DDBJ databases">
        <title>Phyllosticta paracitricarpa is synonymous to the EU quarantine fungus P. citricarpa based on phylogenomic analyses.</title>
        <authorList>
            <consortium name="Lawrence Berkeley National Laboratory"/>
            <person name="Van Ingen-Buijs V.A."/>
            <person name="Van Westerhoven A.C."/>
            <person name="Haridas S."/>
            <person name="Skiadas P."/>
            <person name="Martin F."/>
            <person name="Groenewald J.Z."/>
            <person name="Crous P.W."/>
            <person name="Seidl M.F."/>
        </authorList>
    </citation>
    <scope>NUCLEOTIDE SEQUENCE [LARGE SCALE GENOMIC DNA]</scope>
    <source>
        <strain evidence="2 3">CBS 122670</strain>
    </source>
</reference>
<evidence type="ECO:0000313" key="3">
    <source>
        <dbReference type="Proteomes" id="UP001365128"/>
    </source>
</evidence>
<protein>
    <submittedName>
        <fullName evidence="2">Uncharacterized protein</fullName>
    </submittedName>
</protein>
<comment type="caution">
    <text evidence="2">The sequence shown here is derived from an EMBL/GenBank/DDBJ whole genome shotgun (WGS) entry which is preliminary data.</text>
</comment>
<sequence length="273" mass="30902">MRAERQIDTLRDTNCACACLRRELFSRFNCFSFLSSPFLSSPLRSRHFSSHRKQTQRNALDHSTGERDTVSRYFAATSTYALSRSAMYDVHRNQRTYPSISYLKTQLDATDLSHATRTSSHRGQLARKLTRTAYRCLPPAAVTSEVSGSRRPRRKEDDDGRLAGPLGERGGQRGDGAPHTSAWLQAARNLQRAMTMTQGKVMVVMVVMEKRKLAHPRVSPGIMGCNYARGIVCKQRNSAKEENSQEAGQAARQLIRFLYEAREKKAMRRPCTI</sequence>
<feature type="region of interest" description="Disordered" evidence="1">
    <location>
        <begin position="140"/>
        <end position="179"/>
    </location>
</feature>
<feature type="compositionally biased region" description="Basic residues" evidence="1">
    <location>
        <begin position="44"/>
        <end position="55"/>
    </location>
</feature>
<accession>A0ABR1MRA0</accession>
<gene>
    <name evidence="2" type="ORF">IWX46DRAFT_624021</name>
</gene>
<organism evidence="2 3">
    <name type="scientific">Phyllosticta citricarpa</name>
    <dbReference type="NCBI Taxonomy" id="55181"/>
    <lineage>
        <taxon>Eukaryota</taxon>
        <taxon>Fungi</taxon>
        <taxon>Dikarya</taxon>
        <taxon>Ascomycota</taxon>
        <taxon>Pezizomycotina</taxon>
        <taxon>Dothideomycetes</taxon>
        <taxon>Dothideomycetes incertae sedis</taxon>
        <taxon>Botryosphaeriales</taxon>
        <taxon>Phyllostictaceae</taxon>
        <taxon>Phyllosticta</taxon>
    </lineage>
</organism>